<evidence type="ECO:0000313" key="3">
    <source>
        <dbReference type="Proteomes" id="UP001211689"/>
    </source>
</evidence>
<comment type="caution">
    <text evidence="2">The sequence shown here is derived from an EMBL/GenBank/DDBJ whole genome shotgun (WGS) entry which is preliminary data.</text>
</comment>
<dbReference type="Proteomes" id="UP001211689">
    <property type="component" value="Unassembled WGS sequence"/>
</dbReference>
<evidence type="ECO:0000313" key="2">
    <source>
        <dbReference type="EMBL" id="MDA8485466.1"/>
    </source>
</evidence>
<reference evidence="2 3" key="1">
    <citation type="submission" date="2022-07" db="EMBL/GenBank/DDBJ databases">
        <title>Genome Analysis of Selected Gammaproteobacteria from Nigerian Food snails.</title>
        <authorList>
            <person name="Okafor A.C."/>
        </authorList>
    </citation>
    <scope>NUCLEOTIDE SEQUENCE [LARGE SCALE GENOMIC DNA]</scope>
    <source>
        <strain evidence="2 3">Awg 2</strain>
    </source>
</reference>
<proteinExistence type="predicted"/>
<dbReference type="RefSeq" id="WP_271471789.1">
    <property type="nucleotide sequence ID" value="NZ_JANEWF010000029.1"/>
</dbReference>
<gene>
    <name evidence="2" type="ORF">NNO07_20560</name>
</gene>
<name>A0ABT4Y9R3_METRE</name>
<protein>
    <submittedName>
        <fullName evidence="2">Uncharacterized protein</fullName>
    </submittedName>
</protein>
<organism evidence="2 3">
    <name type="scientific">Metapseudomonas resinovorans</name>
    <name type="common">Pseudomonas resinovorans</name>
    <dbReference type="NCBI Taxonomy" id="53412"/>
    <lineage>
        <taxon>Bacteria</taxon>
        <taxon>Pseudomonadati</taxon>
        <taxon>Pseudomonadota</taxon>
        <taxon>Gammaproteobacteria</taxon>
        <taxon>Pseudomonadales</taxon>
        <taxon>Pseudomonadaceae</taxon>
        <taxon>Metapseudomonas</taxon>
    </lineage>
</organism>
<feature type="compositionally biased region" description="Basic and acidic residues" evidence="1">
    <location>
        <begin position="107"/>
        <end position="118"/>
    </location>
</feature>
<feature type="region of interest" description="Disordered" evidence="1">
    <location>
        <begin position="84"/>
        <end position="131"/>
    </location>
</feature>
<dbReference type="EMBL" id="JANEWF010000029">
    <property type="protein sequence ID" value="MDA8485466.1"/>
    <property type="molecule type" value="Genomic_DNA"/>
</dbReference>
<keyword evidence="3" id="KW-1185">Reference proteome</keyword>
<evidence type="ECO:0000256" key="1">
    <source>
        <dbReference type="SAM" id="MobiDB-lite"/>
    </source>
</evidence>
<accession>A0ABT4Y9R3</accession>
<sequence>MAQEVDAISDAGAYKALFRFARPASVEISRWLSEVLVPTLHDYHRVPSAEPRRAFISWANKQVGGGALAAGVVGRLYSRLKSLSQQTGRTGQLRPAHKADLFSSGGRRCEIEKGDPHRSNGSPPQPFALLS</sequence>